<dbReference type="EMBL" id="PYLP01000009">
    <property type="protein sequence ID" value="PST40064.1"/>
    <property type="molecule type" value="Genomic_DNA"/>
</dbReference>
<evidence type="ECO:0000313" key="2">
    <source>
        <dbReference type="EMBL" id="PST40064.1"/>
    </source>
</evidence>
<dbReference type="Pfam" id="PF12762">
    <property type="entry name" value="DDE_Tnp_IS1595"/>
    <property type="match status" value="1"/>
</dbReference>
<gene>
    <name evidence="2" type="ORF">C7U55_08350</name>
</gene>
<feature type="domain" description="ISXO2-like transposase" evidence="1">
    <location>
        <begin position="21"/>
        <end position="153"/>
    </location>
</feature>
<reference evidence="3" key="1">
    <citation type="submission" date="2018-03" db="EMBL/GenBank/DDBJ databases">
        <title>Lachnoclostridium SNUG30370 gen.nov., sp.nov., isolated from human faeces.</title>
        <authorList>
            <person name="Seo B."/>
            <person name="Jeon K."/>
            <person name="Ko G."/>
        </authorList>
    </citation>
    <scope>NUCLEOTIDE SEQUENCE [LARGE SCALE GENOMIC DNA]</scope>
    <source>
        <strain evidence="3">SNUG30370</strain>
    </source>
</reference>
<sequence>MSLSNSEKLLNSLFYEADVFNIGAKSKNNAGRASEQQPILGILSTDKGNNYPRFIKLRRINDYTGLSLKKNIEQCCILTHAALLNTDGEKGFNTLNKEIQVKNEKISYEEKNHRLLWLNIIIGNIKNNITGIYHGITKREMPLFLNEQEYRFNHRNMRKTVMDKIKKYLQKSFPISHRQIVYILNISAPHFS</sequence>
<proteinExistence type="predicted"/>
<dbReference type="RefSeq" id="WP_106988175.1">
    <property type="nucleotide sequence ID" value="NZ_DBGCOW010000082.1"/>
</dbReference>
<name>A0A2T3FXN8_9FIRM</name>
<dbReference type="AlphaFoldDB" id="A0A2T3FXN8"/>
<keyword evidence="3" id="KW-1185">Reference proteome</keyword>
<dbReference type="Proteomes" id="UP000241201">
    <property type="component" value="Unassembled WGS sequence"/>
</dbReference>
<protein>
    <recommendedName>
        <fullName evidence="1">ISXO2-like transposase domain-containing protein</fullName>
    </recommendedName>
</protein>
<evidence type="ECO:0000259" key="1">
    <source>
        <dbReference type="Pfam" id="PF12762"/>
    </source>
</evidence>
<accession>A0A2T3FXN8</accession>
<dbReference type="InterPro" id="IPR024445">
    <property type="entry name" value="Tnp_ISXO2-like"/>
</dbReference>
<evidence type="ECO:0000313" key="3">
    <source>
        <dbReference type="Proteomes" id="UP000241201"/>
    </source>
</evidence>
<comment type="caution">
    <text evidence="2">The sequence shown here is derived from an EMBL/GenBank/DDBJ whole genome shotgun (WGS) entry which is preliminary data.</text>
</comment>
<organism evidence="2 3">
    <name type="scientific">Faecalibacillus faecis</name>
    <dbReference type="NCBI Taxonomy" id="1982628"/>
    <lineage>
        <taxon>Bacteria</taxon>
        <taxon>Bacillati</taxon>
        <taxon>Bacillota</taxon>
        <taxon>Erysipelotrichia</taxon>
        <taxon>Erysipelotrichales</taxon>
        <taxon>Coprobacillaceae</taxon>
        <taxon>Faecalibacillus</taxon>
    </lineage>
</organism>
<dbReference type="GeneID" id="77471098"/>